<protein>
    <recommendedName>
        <fullName evidence="6">Large ribosomal subunit protein bL17m</fullName>
    </recommendedName>
</protein>
<dbReference type="PANTHER" id="PTHR14413:SF16">
    <property type="entry name" value="LARGE RIBOSOMAL SUBUNIT PROTEIN BL17M"/>
    <property type="match status" value="1"/>
</dbReference>
<dbReference type="InterPro" id="IPR036373">
    <property type="entry name" value="Ribosomal_bL17_sf"/>
</dbReference>
<evidence type="ECO:0000256" key="7">
    <source>
        <dbReference type="ARBA" id="ARBA00037226"/>
    </source>
</evidence>
<evidence type="ECO:0000256" key="9">
    <source>
        <dbReference type="SAM" id="MobiDB-lite"/>
    </source>
</evidence>
<dbReference type="Gene3D" id="3.90.1030.10">
    <property type="entry name" value="Ribosomal protein L17"/>
    <property type="match status" value="1"/>
</dbReference>
<dbReference type="NCBIfam" id="TIGR00059">
    <property type="entry name" value="L17"/>
    <property type="match status" value="1"/>
</dbReference>
<evidence type="ECO:0000256" key="5">
    <source>
        <dbReference type="ARBA" id="ARBA00023274"/>
    </source>
</evidence>
<keyword evidence="4" id="KW-0496">Mitochondrion</keyword>
<evidence type="ECO:0000313" key="11">
    <source>
        <dbReference type="Proteomes" id="UP000799302"/>
    </source>
</evidence>
<comment type="subcellular location">
    <subcellularLocation>
        <location evidence="1">Mitochondrion</location>
    </subcellularLocation>
</comment>
<dbReference type="GO" id="GO:0006412">
    <property type="term" value="P:translation"/>
    <property type="evidence" value="ECO:0007669"/>
    <property type="project" value="InterPro"/>
</dbReference>
<keyword evidence="5 8" id="KW-0687">Ribonucleoprotein</keyword>
<dbReference type="PANTHER" id="PTHR14413">
    <property type="entry name" value="RIBOSOMAL PROTEIN L17"/>
    <property type="match status" value="1"/>
</dbReference>
<dbReference type="FunFam" id="3.90.1030.10:FF:000005">
    <property type="entry name" value="Probable 50S ribosomal protein L17"/>
    <property type="match status" value="1"/>
</dbReference>
<evidence type="ECO:0000256" key="8">
    <source>
        <dbReference type="RuleBase" id="RU000660"/>
    </source>
</evidence>
<comment type="similarity">
    <text evidence="2 8">Belongs to the bacterial ribosomal protein bL17 family.</text>
</comment>
<dbReference type="AlphaFoldDB" id="A0A6A6URA0"/>
<dbReference type="Pfam" id="PF01196">
    <property type="entry name" value="Ribosomal_L17"/>
    <property type="match status" value="1"/>
</dbReference>
<organism evidence="10 11">
    <name type="scientific">Microthyrium microscopicum</name>
    <dbReference type="NCBI Taxonomy" id="703497"/>
    <lineage>
        <taxon>Eukaryota</taxon>
        <taxon>Fungi</taxon>
        <taxon>Dikarya</taxon>
        <taxon>Ascomycota</taxon>
        <taxon>Pezizomycotina</taxon>
        <taxon>Dothideomycetes</taxon>
        <taxon>Dothideomycetes incertae sedis</taxon>
        <taxon>Microthyriales</taxon>
        <taxon>Microthyriaceae</taxon>
        <taxon>Microthyrium</taxon>
    </lineage>
</organism>
<keyword evidence="11" id="KW-1185">Reference proteome</keyword>
<name>A0A6A6URA0_9PEZI</name>
<evidence type="ECO:0000313" key="10">
    <source>
        <dbReference type="EMBL" id="KAF2673937.1"/>
    </source>
</evidence>
<keyword evidence="3 8" id="KW-0689">Ribosomal protein</keyword>
<comment type="function">
    <text evidence="7">Component of the mitochondrial ribosome (mitoribosome), a dedicated translation machinery responsible for the synthesis of mitochondrial genome-encoded proteins, including at least some of the essential transmembrane subunits of the mitochondrial respiratory chain. The mitoribosomes are attached to the mitochondrial inner membrane and translation products are cotranslationally integrated into the membrane.</text>
</comment>
<feature type="region of interest" description="Disordered" evidence="9">
    <location>
        <begin position="176"/>
        <end position="195"/>
    </location>
</feature>
<dbReference type="GO" id="GO:0003735">
    <property type="term" value="F:structural constituent of ribosome"/>
    <property type="evidence" value="ECO:0007669"/>
    <property type="project" value="InterPro"/>
</dbReference>
<evidence type="ECO:0000256" key="1">
    <source>
        <dbReference type="ARBA" id="ARBA00004173"/>
    </source>
</evidence>
<dbReference type="Proteomes" id="UP000799302">
    <property type="component" value="Unassembled WGS sequence"/>
</dbReference>
<dbReference type="OrthoDB" id="275000at2759"/>
<gene>
    <name evidence="10" type="ORF">BT63DRAFT_410885</name>
</gene>
<evidence type="ECO:0000256" key="2">
    <source>
        <dbReference type="ARBA" id="ARBA00008777"/>
    </source>
</evidence>
<dbReference type="SUPFAM" id="SSF64263">
    <property type="entry name" value="Prokaryotic ribosomal protein L17"/>
    <property type="match status" value="1"/>
</dbReference>
<dbReference type="InterPro" id="IPR000456">
    <property type="entry name" value="Ribosomal_bL17"/>
</dbReference>
<accession>A0A6A6URA0</accession>
<proteinExistence type="inferred from homology"/>
<evidence type="ECO:0000256" key="6">
    <source>
        <dbReference type="ARBA" id="ARBA00035290"/>
    </source>
</evidence>
<evidence type="ECO:0000256" key="4">
    <source>
        <dbReference type="ARBA" id="ARBA00023128"/>
    </source>
</evidence>
<reference evidence="10" key="1">
    <citation type="journal article" date="2020" name="Stud. Mycol.">
        <title>101 Dothideomycetes genomes: a test case for predicting lifestyles and emergence of pathogens.</title>
        <authorList>
            <person name="Haridas S."/>
            <person name="Albert R."/>
            <person name="Binder M."/>
            <person name="Bloem J."/>
            <person name="Labutti K."/>
            <person name="Salamov A."/>
            <person name="Andreopoulos B."/>
            <person name="Baker S."/>
            <person name="Barry K."/>
            <person name="Bills G."/>
            <person name="Bluhm B."/>
            <person name="Cannon C."/>
            <person name="Castanera R."/>
            <person name="Culley D."/>
            <person name="Daum C."/>
            <person name="Ezra D."/>
            <person name="Gonzalez J."/>
            <person name="Henrissat B."/>
            <person name="Kuo A."/>
            <person name="Liang C."/>
            <person name="Lipzen A."/>
            <person name="Lutzoni F."/>
            <person name="Magnuson J."/>
            <person name="Mondo S."/>
            <person name="Nolan M."/>
            <person name="Ohm R."/>
            <person name="Pangilinan J."/>
            <person name="Park H.-J."/>
            <person name="Ramirez L."/>
            <person name="Alfaro M."/>
            <person name="Sun H."/>
            <person name="Tritt A."/>
            <person name="Yoshinaga Y."/>
            <person name="Zwiers L.-H."/>
            <person name="Turgeon B."/>
            <person name="Goodwin S."/>
            <person name="Spatafora J."/>
            <person name="Crous P."/>
            <person name="Grigoriev I."/>
        </authorList>
    </citation>
    <scope>NUCLEOTIDE SEQUENCE</scope>
    <source>
        <strain evidence="10">CBS 115976</strain>
    </source>
</reference>
<sequence length="216" mass="25402">MAGAKPKYRHLSRNSAHRQALLRNLIDKLFEREHITTTWPKAKEAQKLAEKVITMGIRGTDDDKRKAKSLLYRPFLLLPKIFGPLAKRYSTRARGYTRVMRIEPEKEDQAPSAILELVDGPRDMKFHLTAKTLAYRMKKRLPLNDLTKLNVKKVTQFRENGAAELQGLVERFQNMSTPSELPEKKRVYPDPMVSHSRNMRKQERLEDFKKFKYWSY</sequence>
<dbReference type="GO" id="GO:0005762">
    <property type="term" value="C:mitochondrial large ribosomal subunit"/>
    <property type="evidence" value="ECO:0007669"/>
    <property type="project" value="TreeGrafter"/>
</dbReference>
<evidence type="ECO:0000256" key="3">
    <source>
        <dbReference type="ARBA" id="ARBA00022980"/>
    </source>
</evidence>
<dbReference type="EMBL" id="MU004231">
    <property type="protein sequence ID" value="KAF2673937.1"/>
    <property type="molecule type" value="Genomic_DNA"/>
</dbReference>